<evidence type="ECO:0000313" key="1">
    <source>
        <dbReference type="EMBL" id="RDH42274.1"/>
    </source>
</evidence>
<comment type="caution">
    <text evidence="1">The sequence shown here is derived from an EMBL/GenBank/DDBJ whole genome shotgun (WGS) entry which is preliminary data.</text>
</comment>
<sequence>MNPPYLAVVPSGNDKGKIEEEKYKEIDSDLINVRIEGNQAPEKVQYGSETFDKKGKDQGNLFYIPVGYMVPKKKPGETIILEDLVNFFHTPVNKKNKITGDCIDLPVHVHSPDVWEVKIGFPEWDKIEHGTKKVGRIENGKFKKEKTFYKRRAFENEATLDHETGEFKYEPASVSTGGYDFSNFDVGVSVKKNNKSIGIDSAKALFQPLEVAAAISRLITQLRKSFNVKWGVYFDVTFAVMKGGILVKWYNKENDDHSASKIIEAGIFLEFINLELEMGVGIQVSDHIGAQLFVKCSGKVEAQRYIQIKDNEKKVVIPFTGGIGVEVGLRCKVSDNFTAEGIFSSGFETKADFEIDPSAKEHIFTVKGEVVWTGVKGVVKASLAFGQSNIVFDCEKEFIPKYKITDFSFPDTRDYESTFASEKEIKKLFVEQMESSWWKNKIKITGVRNEERVYINTNQLAEKLTKGVIDNQKVSRDLKTIKLIAEDVYNNLRLYEENKSWYIADHVTLEEYNNFIALDYPKILQKYPDQARLKFKELKTNK</sequence>
<evidence type="ECO:0000313" key="2">
    <source>
        <dbReference type="Proteomes" id="UP000257039"/>
    </source>
</evidence>
<accession>A0A4P9VIT6</accession>
<dbReference type="AlphaFoldDB" id="A0A4P9VIT6"/>
<proteinExistence type="predicted"/>
<dbReference type="EMBL" id="NDXW01000001">
    <property type="protein sequence ID" value="RDH42274.1"/>
    <property type="molecule type" value="Genomic_DNA"/>
</dbReference>
<name>A0A4P9VIT6_9GAMM</name>
<protein>
    <submittedName>
        <fullName evidence="1">Uncharacterized protein</fullName>
    </submittedName>
</protein>
<keyword evidence="2" id="KW-1185">Reference proteome</keyword>
<reference evidence="1 2" key="1">
    <citation type="submission" date="2017-04" db="EMBL/GenBank/DDBJ databases">
        <title>Draft genome sequence of Zooshikella ganghwensis VG4 isolated from Red Sea sediments.</title>
        <authorList>
            <person name="Rehman Z."/>
            <person name="Alam I."/>
            <person name="Kamau A."/>
            <person name="Bajic V."/>
            <person name="Leiknes T."/>
        </authorList>
    </citation>
    <scope>NUCLEOTIDE SEQUENCE [LARGE SCALE GENOMIC DNA]</scope>
    <source>
        <strain evidence="1 2">VG4</strain>
    </source>
</reference>
<gene>
    <name evidence="1" type="ORF">B9G39_01785</name>
</gene>
<dbReference type="Proteomes" id="UP000257039">
    <property type="component" value="Unassembled WGS sequence"/>
</dbReference>
<organism evidence="1 2">
    <name type="scientific">Zooshikella ganghwensis</name>
    <dbReference type="NCBI Taxonomy" id="202772"/>
    <lineage>
        <taxon>Bacteria</taxon>
        <taxon>Pseudomonadati</taxon>
        <taxon>Pseudomonadota</taxon>
        <taxon>Gammaproteobacteria</taxon>
        <taxon>Oceanospirillales</taxon>
        <taxon>Zooshikellaceae</taxon>
        <taxon>Zooshikella</taxon>
    </lineage>
</organism>